<dbReference type="CDD" id="cd20716">
    <property type="entry name" value="cyt_P460_fam"/>
    <property type="match status" value="1"/>
</dbReference>
<proteinExistence type="predicted"/>
<feature type="chain" id="PRO_5004786920" description="Cytochrome P460 domain-containing protein" evidence="2">
    <location>
        <begin position="21"/>
        <end position="981"/>
    </location>
</feature>
<dbReference type="AlphaFoldDB" id="W0DPD9"/>
<dbReference type="Proteomes" id="UP000005289">
    <property type="component" value="Chromosome"/>
</dbReference>
<evidence type="ECO:0000313" key="4">
    <source>
        <dbReference type="Proteomes" id="UP000005289"/>
    </source>
</evidence>
<dbReference type="Gene3D" id="1.10.1130.10">
    <property type="entry name" value="Flavocytochrome C3, Chain A"/>
    <property type="match status" value="1"/>
</dbReference>
<evidence type="ECO:0000313" key="3">
    <source>
        <dbReference type="EMBL" id="AHE98710.1"/>
    </source>
</evidence>
<dbReference type="EMBL" id="CP007029">
    <property type="protein sequence ID" value="AHE98710.1"/>
    <property type="molecule type" value="Genomic_DNA"/>
</dbReference>
<dbReference type="InterPro" id="IPR036280">
    <property type="entry name" value="Multihaem_cyt_sf"/>
</dbReference>
<dbReference type="KEGG" id="tti:THITH_11140"/>
<evidence type="ECO:0008006" key="5">
    <source>
        <dbReference type="Google" id="ProtNLM"/>
    </source>
</evidence>
<evidence type="ECO:0000256" key="2">
    <source>
        <dbReference type="SAM" id="SignalP"/>
    </source>
</evidence>
<dbReference type="HOGENOM" id="CLU_291690_0_0_6"/>
<organism evidence="3 4">
    <name type="scientific">Thioalkalivibrio paradoxus ARh 1</name>
    <dbReference type="NCBI Taxonomy" id="713585"/>
    <lineage>
        <taxon>Bacteria</taxon>
        <taxon>Pseudomonadati</taxon>
        <taxon>Pseudomonadota</taxon>
        <taxon>Gammaproteobacteria</taxon>
        <taxon>Chromatiales</taxon>
        <taxon>Ectothiorhodospiraceae</taxon>
        <taxon>Thioalkalivibrio</taxon>
    </lineage>
</organism>
<dbReference type="InterPro" id="IPR038142">
    <property type="entry name" value="Cytochrome_P460_sp"/>
</dbReference>
<feature type="signal peptide" evidence="2">
    <location>
        <begin position="1"/>
        <end position="20"/>
    </location>
</feature>
<evidence type="ECO:0000256" key="1">
    <source>
        <dbReference type="ARBA" id="ARBA00022729"/>
    </source>
</evidence>
<keyword evidence="1 2" id="KW-0732">Signal</keyword>
<protein>
    <recommendedName>
        <fullName evidence="5">Cytochrome P460 domain-containing protein</fullName>
    </recommendedName>
</protein>
<dbReference type="PANTHER" id="PTHR35038">
    <property type="entry name" value="DISSIMILATORY SULFITE REDUCTASE SIRA"/>
    <property type="match status" value="1"/>
</dbReference>
<dbReference type="Gene3D" id="3.50.70.20">
    <property type="entry name" value="Cytochrome P460"/>
    <property type="match status" value="1"/>
</dbReference>
<dbReference type="PANTHER" id="PTHR35038:SF6">
    <property type="entry name" value="SURFACE LOCALIZED DECAHEME CYTOCHROME C LIPOPROTEIN"/>
    <property type="match status" value="1"/>
</dbReference>
<dbReference type="InterPro" id="IPR051829">
    <property type="entry name" value="Multiheme_Cytochr_ET"/>
</dbReference>
<reference evidence="3 4" key="1">
    <citation type="submission" date="2013-12" db="EMBL/GenBank/DDBJ databases">
        <authorList>
            <consortium name="DOE Joint Genome Institute"/>
            <person name="Muyzer G."/>
            <person name="Huntemann M."/>
            <person name="Han J."/>
            <person name="Chen A."/>
            <person name="Kyrpides N."/>
            <person name="Mavromatis K."/>
            <person name="Markowitz V."/>
            <person name="Palaniappan K."/>
            <person name="Ivanova N."/>
            <person name="Schaumberg A."/>
            <person name="Pati A."/>
            <person name="Liolios K."/>
            <person name="Nordberg H.P."/>
            <person name="Cantor M.N."/>
            <person name="Hua S.X."/>
            <person name="Woyke T."/>
        </authorList>
    </citation>
    <scope>NUCLEOTIDE SEQUENCE [LARGE SCALE GENOMIC DNA]</scope>
    <source>
        <strain evidence="3 4">ARh 1</strain>
    </source>
</reference>
<accession>W0DPD9</accession>
<sequence>MRASAAATLLLLASAGTVEAAQCAAERTEAMPPADPALCEHLSAAIRDPSALPLDRYQAQLNDFLGNWCHRDEAAGWQRDKRVRDTGPFTAALVDRAWQGTGHGTHAPVVIWYSPEMLAWLVEHRTGEAEAEPPPVPDGAIMVKEMFPYPAGACDAVDPLKLFPTSGAAIMIRDRQASHDGWYWGWYGFGPSSGWAPDWPPTPGNPLANQGFAQYCLNCHASARDNLTFASPRNIQGQPGEPLVFLSQSFFEAAAPRSHHEQVTLPHDRVRRLGEPHYRADRDLLKTLRAHLGDTPSWDTVVPMPSETYDNTWVAAGGPTAADTFLTSSQCLGCHDAGSTGLQFDMTQPNPYGDNLFNLSPYATWRTSPMGLAGRDPFFFAQLASETQSFHPDSKALVEDTCLGCHGIQGQRQFHIDRFAESGECQDFTRTMVDAVPWPDGNPSAPLADYGMLARDGISCTSCHRMALGPDSAGLLAEPQNACVEERQALLNPHNSGFARTFTGSFPVGAPDRLIGPFEDPRVKPMENALGNTPEHHASITSSEVCGSCHTVHLPILQAGQIIGYTYEQTTYPEWAFSAYRTGETPDGELPHGAGADAQSCQDCHMPSRTADGTPLHSRIASIQEYSRFPQAEHSLGPEETDLPVRDGFALHTLVGLNVFLVKMAQQFPDVLGIRTQDPMLVSRGVDPLIRTEQAMLDMAHHETATVTLSEVSTRDGSLDATVTVTSKVGHKFPSGVGFRRAFLDFRVLDQNGETLWASGRTDAAGVLVDQDGNPLEGEHWWESDCSARIEPEARLHQPHYQRITAQDQAQIYQELVSTPPPGADAAACGRQAEAQGRLTTSFLSICGTVKDNRILPHGYLPEAARKEIAAALGAGEDLAIDAGAYAVGDDPDYRDGGADSLVYSVPLDELPAGRSAAAVQATLYYQATPPFYLQDRFCTAQGTDADRLRFLVGHLNLDGTAAEGWKLEVTSSGPVPLAGH</sequence>
<keyword evidence="4" id="KW-1185">Reference proteome</keyword>
<gene>
    <name evidence="3" type="ORF">THITH_11140</name>
</gene>
<dbReference type="STRING" id="713585.THITH_11140"/>
<dbReference type="GO" id="GO:0016491">
    <property type="term" value="F:oxidoreductase activity"/>
    <property type="evidence" value="ECO:0007669"/>
    <property type="project" value="TreeGrafter"/>
</dbReference>
<dbReference type="SUPFAM" id="SSF48695">
    <property type="entry name" value="Multiheme cytochromes"/>
    <property type="match status" value="1"/>
</dbReference>
<name>W0DPD9_9GAMM</name>